<dbReference type="Proteomes" id="UP000824469">
    <property type="component" value="Unassembled WGS sequence"/>
</dbReference>
<reference evidence="1 2" key="1">
    <citation type="journal article" date="2021" name="Nat. Plants">
        <title>The Taxus genome provides insights into paclitaxel biosynthesis.</title>
        <authorList>
            <person name="Xiong X."/>
            <person name="Gou J."/>
            <person name="Liao Q."/>
            <person name="Li Y."/>
            <person name="Zhou Q."/>
            <person name="Bi G."/>
            <person name="Li C."/>
            <person name="Du R."/>
            <person name="Wang X."/>
            <person name="Sun T."/>
            <person name="Guo L."/>
            <person name="Liang H."/>
            <person name="Lu P."/>
            <person name="Wu Y."/>
            <person name="Zhang Z."/>
            <person name="Ro D.K."/>
            <person name="Shang Y."/>
            <person name="Huang S."/>
            <person name="Yan J."/>
        </authorList>
    </citation>
    <scope>NUCLEOTIDE SEQUENCE [LARGE SCALE GENOMIC DNA]</scope>
    <source>
        <strain evidence="1">Ta-2019</strain>
    </source>
</reference>
<dbReference type="EMBL" id="JAHRHJ020000005">
    <property type="protein sequence ID" value="KAH9315310.1"/>
    <property type="molecule type" value="Genomic_DNA"/>
</dbReference>
<name>A0AA38G4G4_TAXCH</name>
<comment type="caution">
    <text evidence="1">The sequence shown here is derived from an EMBL/GenBank/DDBJ whole genome shotgun (WGS) entry which is preliminary data.</text>
</comment>
<protein>
    <submittedName>
        <fullName evidence="1">Uncharacterized protein</fullName>
    </submittedName>
</protein>
<accession>A0AA38G4G4</accession>
<evidence type="ECO:0000313" key="1">
    <source>
        <dbReference type="EMBL" id="KAH9315310.1"/>
    </source>
</evidence>
<keyword evidence="2" id="KW-1185">Reference proteome</keyword>
<organism evidence="1 2">
    <name type="scientific">Taxus chinensis</name>
    <name type="common">Chinese yew</name>
    <name type="synonym">Taxus wallichiana var. chinensis</name>
    <dbReference type="NCBI Taxonomy" id="29808"/>
    <lineage>
        <taxon>Eukaryota</taxon>
        <taxon>Viridiplantae</taxon>
        <taxon>Streptophyta</taxon>
        <taxon>Embryophyta</taxon>
        <taxon>Tracheophyta</taxon>
        <taxon>Spermatophyta</taxon>
        <taxon>Pinopsida</taxon>
        <taxon>Pinidae</taxon>
        <taxon>Conifers II</taxon>
        <taxon>Cupressales</taxon>
        <taxon>Taxaceae</taxon>
        <taxon>Taxus</taxon>
    </lineage>
</organism>
<dbReference type="AlphaFoldDB" id="A0AA38G4G4"/>
<evidence type="ECO:0000313" key="2">
    <source>
        <dbReference type="Proteomes" id="UP000824469"/>
    </source>
</evidence>
<sequence length="226" mass="25102">MNSLMARIVGRRALSSVGNGGANILRDEADWIYSGEWWGSQDGGFGRNEGQTVFQKHSLKGNGLVSVTAHPASIPVSMPTLSSVSNFLIASQVVKENPVLLRIYEAQRNTSWKRKSIWSKRLGRNVEGNPEYKVENGVMVTENGPLIGHHMTTSYEKNASNGEELDVVSKGHGEEMQGVFVGFFGLHNMFDLFAGPNEEEREIEEMFLQTLETNEGKIVEEEECHS</sequence>
<gene>
    <name evidence="1" type="ORF">KI387_023937</name>
</gene>
<proteinExistence type="predicted"/>